<dbReference type="Pfam" id="PF04195">
    <property type="entry name" value="Transposase_28"/>
    <property type="match status" value="1"/>
</dbReference>
<dbReference type="EMBL" id="JAUIZM010000011">
    <property type="protein sequence ID" value="KAK1357003.1"/>
    <property type="molecule type" value="Genomic_DNA"/>
</dbReference>
<dbReference type="InterPro" id="IPR007321">
    <property type="entry name" value="Transposase_28"/>
</dbReference>
<dbReference type="Proteomes" id="UP001237642">
    <property type="component" value="Unassembled WGS sequence"/>
</dbReference>
<comment type="caution">
    <text evidence="2">The sequence shown here is derived from an EMBL/GenBank/DDBJ whole genome shotgun (WGS) entry which is preliminary data.</text>
</comment>
<protein>
    <recommendedName>
        <fullName evidence="1">Transposase (putative) gypsy type domain-containing protein</fullName>
    </recommendedName>
</protein>
<name>A0AAD8M2H0_9APIA</name>
<gene>
    <name evidence="2" type="ORF">POM88_050259</name>
</gene>
<reference evidence="2" key="1">
    <citation type="submission" date="2023-02" db="EMBL/GenBank/DDBJ databases">
        <title>Genome of toxic invasive species Heracleum sosnowskyi carries increased number of genes despite the absence of recent whole-genome duplications.</title>
        <authorList>
            <person name="Schelkunov M."/>
            <person name="Shtratnikova V."/>
            <person name="Makarenko M."/>
            <person name="Klepikova A."/>
            <person name="Omelchenko D."/>
            <person name="Novikova G."/>
            <person name="Obukhova E."/>
            <person name="Bogdanov V."/>
            <person name="Penin A."/>
            <person name="Logacheva M."/>
        </authorList>
    </citation>
    <scope>NUCLEOTIDE SEQUENCE</scope>
    <source>
        <strain evidence="2">Hsosn_3</strain>
        <tissue evidence="2">Leaf</tissue>
    </source>
</reference>
<evidence type="ECO:0000259" key="1">
    <source>
        <dbReference type="Pfam" id="PF04195"/>
    </source>
</evidence>
<keyword evidence="3" id="KW-1185">Reference proteome</keyword>
<evidence type="ECO:0000313" key="2">
    <source>
        <dbReference type="EMBL" id="KAK1357003.1"/>
    </source>
</evidence>
<organism evidence="2 3">
    <name type="scientific">Heracleum sosnowskyi</name>
    <dbReference type="NCBI Taxonomy" id="360622"/>
    <lineage>
        <taxon>Eukaryota</taxon>
        <taxon>Viridiplantae</taxon>
        <taxon>Streptophyta</taxon>
        <taxon>Embryophyta</taxon>
        <taxon>Tracheophyta</taxon>
        <taxon>Spermatophyta</taxon>
        <taxon>Magnoliopsida</taxon>
        <taxon>eudicotyledons</taxon>
        <taxon>Gunneridae</taxon>
        <taxon>Pentapetalae</taxon>
        <taxon>asterids</taxon>
        <taxon>campanulids</taxon>
        <taxon>Apiales</taxon>
        <taxon>Apiaceae</taxon>
        <taxon>Apioideae</taxon>
        <taxon>apioid superclade</taxon>
        <taxon>Tordylieae</taxon>
        <taxon>Tordyliinae</taxon>
        <taxon>Heracleum</taxon>
    </lineage>
</organism>
<reference evidence="2" key="2">
    <citation type="submission" date="2023-05" db="EMBL/GenBank/DDBJ databases">
        <authorList>
            <person name="Schelkunov M.I."/>
        </authorList>
    </citation>
    <scope>NUCLEOTIDE SEQUENCE</scope>
    <source>
        <strain evidence="2">Hsosn_3</strain>
        <tissue evidence="2">Leaf</tissue>
    </source>
</reference>
<proteinExistence type="predicted"/>
<accession>A0AAD8M2H0</accession>
<feature type="domain" description="Transposase (putative) gypsy type" evidence="1">
    <location>
        <begin position="100"/>
        <end position="165"/>
    </location>
</feature>
<sequence length="418" mass="47583">MVGPSSTLAQKMAARAKKGNNLSCVPVVIDEPLPTLFELVNQMGDAFPNNAEFDSFKFPSTPGKVDVKRRKKYSFPKDLKIVVPDPGDRTCNWNPERLFVYRDAIAAGLRFPLHPFVVRLLAELRINPCQLYPNSWKFIFIFMARCLKEGIPLSVPIFRSIFVLKNSPVTRKGWVCIQHRPGVNHICNNASLPDSNHEWRHHFVVLYWKGGDWGQYFRSDFNHVVDFGSHINKLKSHEFPDMDDLITGHDHIHYRSFLTERIMVEVGMSRLSLEAAEALDREPGMGEQVTKRMVKKAEFVANPPPPKVPDFLTHSQKAGKRFRDSEGIIKTTFQPAWGICGQDSIVGSSLLAMDWSRFSITPPDMVNVLARSKLDETEQMGTQAIYQLNSYFQTSIHQGKSLRDELRAANKEKSRVAQ</sequence>
<evidence type="ECO:0000313" key="3">
    <source>
        <dbReference type="Proteomes" id="UP001237642"/>
    </source>
</evidence>
<dbReference type="AlphaFoldDB" id="A0AAD8M2H0"/>